<proteinExistence type="predicted"/>
<dbReference type="PIRSF" id="PIRSF011444">
    <property type="entry name" value="DUF1287"/>
    <property type="match status" value="1"/>
</dbReference>
<dbReference type="InterPro" id="IPR009706">
    <property type="entry name" value="DUF1287"/>
</dbReference>
<dbReference type="Pfam" id="PF06940">
    <property type="entry name" value="DUF1287"/>
    <property type="match status" value="1"/>
</dbReference>
<keyword evidence="1" id="KW-0732">Signal</keyword>
<evidence type="ECO:0008006" key="4">
    <source>
        <dbReference type="Google" id="ProtNLM"/>
    </source>
</evidence>
<feature type="chain" id="PRO_5016059506" description="DUF1287 domain-containing protein" evidence="1">
    <location>
        <begin position="29"/>
        <end position="201"/>
    </location>
</feature>
<evidence type="ECO:0000313" key="2">
    <source>
        <dbReference type="EMBL" id="PWK06553.1"/>
    </source>
</evidence>
<organism evidence="2 3">
    <name type="scientific">Psychrobacter immobilis</name>
    <dbReference type="NCBI Taxonomy" id="498"/>
    <lineage>
        <taxon>Bacteria</taxon>
        <taxon>Pseudomonadati</taxon>
        <taxon>Pseudomonadota</taxon>
        <taxon>Gammaproteobacteria</taxon>
        <taxon>Moraxellales</taxon>
        <taxon>Moraxellaceae</taxon>
        <taxon>Psychrobacter</taxon>
    </lineage>
</organism>
<comment type="caution">
    <text evidence="2">The sequence shown here is derived from an EMBL/GenBank/DDBJ whole genome shotgun (WGS) entry which is preliminary data.</text>
</comment>
<dbReference type="Proteomes" id="UP000245655">
    <property type="component" value="Unassembled WGS sequence"/>
</dbReference>
<sequence length="201" mass="22535">MRVTGTYKVFAKSLVFVSLLTLAQLTQAAEPISNGDKLAHDAKKQIGITTSYDPAYRKLDFPRGDVPIETGVCTDVIVRAYRLQNIDLQQLVNHDMKSNWSAYPKTWGLKSTDKNIDHRRVPNLEVFFARHAKTLSTTDKASFQAGDVVTWRLPNGNLPHTGIVSDKVAADGTPLIIHNIGRGTQEENILFAYPILKHFRY</sequence>
<reference evidence="2 3" key="1">
    <citation type="submission" date="2018-05" db="EMBL/GenBank/DDBJ databases">
        <title>Genomic Encyclopedia of Type Strains, Phase IV (KMG-IV): sequencing the most valuable type-strain genomes for metagenomic binning, comparative biology and taxonomic classification.</title>
        <authorList>
            <person name="Goeker M."/>
        </authorList>
    </citation>
    <scope>NUCLEOTIDE SEQUENCE [LARGE SCALE GENOMIC DNA]</scope>
    <source>
        <strain evidence="2 3">DSM 7229</strain>
    </source>
</reference>
<accession>A0A2V1ZNY4</accession>
<feature type="signal peptide" evidence="1">
    <location>
        <begin position="1"/>
        <end position="28"/>
    </location>
</feature>
<name>A0A2V1ZNY4_PSYIM</name>
<keyword evidence="3" id="KW-1185">Reference proteome</keyword>
<evidence type="ECO:0000313" key="3">
    <source>
        <dbReference type="Proteomes" id="UP000245655"/>
    </source>
</evidence>
<dbReference type="GeneID" id="60256171"/>
<dbReference type="EMBL" id="QGGM01000017">
    <property type="protein sequence ID" value="PWK06553.1"/>
    <property type="molecule type" value="Genomic_DNA"/>
</dbReference>
<dbReference type="RefSeq" id="WP_109592455.1">
    <property type="nucleotide sequence ID" value="NZ_CAJGZY010000017.1"/>
</dbReference>
<evidence type="ECO:0000256" key="1">
    <source>
        <dbReference type="SAM" id="SignalP"/>
    </source>
</evidence>
<protein>
    <recommendedName>
        <fullName evidence="4">DUF1287 domain-containing protein</fullName>
    </recommendedName>
</protein>
<dbReference type="AlphaFoldDB" id="A0A2V1ZNY4"/>
<gene>
    <name evidence="2" type="ORF">C8D84_11737</name>
</gene>